<dbReference type="SUPFAM" id="SSF88946">
    <property type="entry name" value="Sigma2 domain of RNA polymerase sigma factors"/>
    <property type="match status" value="1"/>
</dbReference>
<keyword evidence="5" id="KW-0804">Transcription</keyword>
<dbReference type="NCBIfam" id="TIGR02957">
    <property type="entry name" value="SigX4"/>
    <property type="match status" value="1"/>
</dbReference>
<evidence type="ECO:0000256" key="3">
    <source>
        <dbReference type="ARBA" id="ARBA00023015"/>
    </source>
</evidence>
<dbReference type="OrthoDB" id="3211555at2"/>
<evidence type="ECO:0000259" key="6">
    <source>
        <dbReference type="Pfam" id="PF04542"/>
    </source>
</evidence>
<dbReference type="InterPro" id="IPR014284">
    <property type="entry name" value="RNA_pol_sigma-70_dom"/>
</dbReference>
<dbReference type="SUPFAM" id="SSF54427">
    <property type="entry name" value="NTF2-like"/>
    <property type="match status" value="1"/>
</dbReference>
<evidence type="ECO:0000256" key="5">
    <source>
        <dbReference type="ARBA" id="ARBA00023163"/>
    </source>
</evidence>
<proteinExistence type="inferred from homology"/>
<name>A0A3E0GUS5_9PSEU</name>
<dbReference type="Gene3D" id="1.10.1740.10">
    <property type="match status" value="1"/>
</dbReference>
<dbReference type="Pfam" id="PF04542">
    <property type="entry name" value="Sigma70_r2"/>
    <property type="match status" value="1"/>
</dbReference>
<accession>A0A3E0GUS5</accession>
<evidence type="ECO:0000256" key="2">
    <source>
        <dbReference type="ARBA" id="ARBA00011344"/>
    </source>
</evidence>
<feature type="domain" description="RNA polymerase sigma-70 region 2" evidence="6">
    <location>
        <begin position="13"/>
        <end position="75"/>
    </location>
</feature>
<dbReference type="Gene3D" id="3.10.450.50">
    <property type="match status" value="1"/>
</dbReference>
<comment type="subunit">
    <text evidence="2">Interacts transiently with the RNA polymerase catalytic core formed by RpoA, RpoB, RpoC and RpoZ (2 alpha, 1 beta, 1 beta' and 1 omega subunit) to form the RNA polymerase holoenzyme that can initiate transcription.</text>
</comment>
<dbReference type="NCBIfam" id="TIGR02937">
    <property type="entry name" value="sigma70-ECF"/>
    <property type="match status" value="1"/>
</dbReference>
<dbReference type="InterPro" id="IPR013324">
    <property type="entry name" value="RNA_pol_sigma_r3/r4-like"/>
</dbReference>
<keyword evidence="9" id="KW-1185">Reference proteome</keyword>
<dbReference type="NCBIfam" id="NF007214">
    <property type="entry name" value="PRK09636.1"/>
    <property type="match status" value="1"/>
</dbReference>
<dbReference type="PANTHER" id="PTHR30173">
    <property type="entry name" value="SIGMA 19 FACTOR"/>
    <property type="match status" value="1"/>
</dbReference>
<dbReference type="PANTHER" id="PTHR30173:SF36">
    <property type="entry name" value="ECF RNA POLYMERASE SIGMA FACTOR SIGJ"/>
    <property type="match status" value="1"/>
</dbReference>
<comment type="similarity">
    <text evidence="1">Belongs to the sigma-70 factor family. ECF subfamily.</text>
</comment>
<reference evidence="8 9" key="1">
    <citation type="submission" date="2018-08" db="EMBL/GenBank/DDBJ databases">
        <title>Genomic Encyclopedia of Archaeal and Bacterial Type Strains, Phase II (KMG-II): from individual species to whole genera.</title>
        <authorList>
            <person name="Goeker M."/>
        </authorList>
    </citation>
    <scope>NUCLEOTIDE SEQUENCE [LARGE SCALE GENOMIC DNA]</scope>
    <source>
        <strain evidence="8 9">DSM 45791</strain>
    </source>
</reference>
<dbReference type="SUPFAM" id="SSF88659">
    <property type="entry name" value="Sigma3 and sigma4 domains of RNA polymerase sigma factors"/>
    <property type="match status" value="1"/>
</dbReference>
<dbReference type="RefSeq" id="WP_116182009.1">
    <property type="nucleotide sequence ID" value="NZ_CP144375.1"/>
</dbReference>
<dbReference type="InterPro" id="IPR013249">
    <property type="entry name" value="RNA_pol_sigma70_r4_t2"/>
</dbReference>
<dbReference type="GO" id="GO:0006352">
    <property type="term" value="P:DNA-templated transcription initiation"/>
    <property type="evidence" value="ECO:0007669"/>
    <property type="project" value="InterPro"/>
</dbReference>
<organism evidence="8 9">
    <name type="scientific">Kutzneria buriramensis</name>
    <dbReference type="NCBI Taxonomy" id="1045776"/>
    <lineage>
        <taxon>Bacteria</taxon>
        <taxon>Bacillati</taxon>
        <taxon>Actinomycetota</taxon>
        <taxon>Actinomycetes</taxon>
        <taxon>Pseudonocardiales</taxon>
        <taxon>Pseudonocardiaceae</taxon>
        <taxon>Kutzneria</taxon>
    </lineage>
</organism>
<feature type="domain" description="RNA polymerase sigma factor 70 region 4 type 2" evidence="7">
    <location>
        <begin position="109"/>
        <end position="160"/>
    </location>
</feature>
<dbReference type="InterPro" id="IPR013325">
    <property type="entry name" value="RNA_pol_sigma_r2"/>
</dbReference>
<keyword evidence="4" id="KW-0731">Sigma factor</keyword>
<dbReference type="InterPro" id="IPR007627">
    <property type="entry name" value="RNA_pol_sigma70_r2"/>
</dbReference>
<dbReference type="Gene3D" id="1.10.10.10">
    <property type="entry name" value="Winged helix-like DNA-binding domain superfamily/Winged helix DNA-binding domain"/>
    <property type="match status" value="1"/>
</dbReference>
<evidence type="ECO:0000256" key="1">
    <source>
        <dbReference type="ARBA" id="ARBA00010641"/>
    </source>
</evidence>
<dbReference type="GO" id="GO:0003677">
    <property type="term" value="F:DNA binding"/>
    <property type="evidence" value="ECO:0007669"/>
    <property type="project" value="InterPro"/>
</dbReference>
<evidence type="ECO:0000313" key="8">
    <source>
        <dbReference type="EMBL" id="REH26175.1"/>
    </source>
</evidence>
<gene>
    <name evidence="8" type="ORF">BCF44_13430</name>
</gene>
<sequence length="289" mass="30790">MVVGGAEALAQFDEVRPSLFGIAYRMLGSVADAEDVLQEAWLRWARTDLDDVRNPAAFLTTVTTRLAITAVTSARARREVYVGPWLPEPVSTADDPTLGAERAEALDLAVLLLLERLPARERAAYVLREAFDYSFRDIAEVLETTEANARQLARRARVHLADERHAPVAPAERSRLLGAFLAAATSGDLAALEKLLTEDAVSYSDGGGVVSAARMPVVGRERVARFIAGMATKFGTGLQASIVDANGGQAVLMTRDGEPVALIGIDAAADGVRRSLMVVNPAKLAGLVA</sequence>
<keyword evidence="3" id="KW-0805">Transcription regulation</keyword>
<dbReference type="InterPro" id="IPR032710">
    <property type="entry name" value="NTF2-like_dom_sf"/>
</dbReference>
<dbReference type="InterPro" id="IPR052704">
    <property type="entry name" value="ECF_Sigma-70_Domain"/>
</dbReference>
<comment type="caution">
    <text evidence="8">The sequence shown here is derived from an EMBL/GenBank/DDBJ whole genome shotgun (WGS) entry which is preliminary data.</text>
</comment>
<dbReference type="AlphaFoldDB" id="A0A3E0GUS5"/>
<dbReference type="Proteomes" id="UP000256269">
    <property type="component" value="Unassembled WGS sequence"/>
</dbReference>
<dbReference type="InterPro" id="IPR036388">
    <property type="entry name" value="WH-like_DNA-bd_sf"/>
</dbReference>
<dbReference type="GO" id="GO:0016987">
    <property type="term" value="F:sigma factor activity"/>
    <property type="evidence" value="ECO:0007669"/>
    <property type="project" value="UniProtKB-KW"/>
</dbReference>
<protein>
    <submittedName>
        <fullName evidence="8">RNA polymerase sigma-70 factor (ECF subfamily)</fullName>
    </submittedName>
</protein>
<evidence type="ECO:0000256" key="4">
    <source>
        <dbReference type="ARBA" id="ARBA00023082"/>
    </source>
</evidence>
<evidence type="ECO:0000313" key="9">
    <source>
        <dbReference type="Proteomes" id="UP000256269"/>
    </source>
</evidence>
<dbReference type="InterPro" id="IPR014303">
    <property type="entry name" value="RNA_pol_sigma-70_ECF"/>
</dbReference>
<dbReference type="Pfam" id="PF08281">
    <property type="entry name" value="Sigma70_r4_2"/>
    <property type="match status" value="1"/>
</dbReference>
<dbReference type="EMBL" id="QUNO01000034">
    <property type="protein sequence ID" value="REH26175.1"/>
    <property type="molecule type" value="Genomic_DNA"/>
</dbReference>
<evidence type="ECO:0000259" key="7">
    <source>
        <dbReference type="Pfam" id="PF08281"/>
    </source>
</evidence>